<evidence type="ECO:0000259" key="2">
    <source>
        <dbReference type="Pfam" id="PF00582"/>
    </source>
</evidence>
<reference evidence="3" key="1">
    <citation type="submission" date="2016-10" db="EMBL/GenBank/DDBJ databases">
        <title>Draft Genome Sequence of Nocardioides luteus Strain BAFB, an Alkane-Degrading Bacterium Isolated from JP-7 Polluted Soil.</title>
        <authorList>
            <person name="Brown L."/>
            <person name="Ruiz O.N."/>
            <person name="Gunasekera T."/>
        </authorList>
    </citation>
    <scope>NUCLEOTIDE SEQUENCE [LARGE SCALE GENOMIC DNA]</scope>
    <source>
        <strain evidence="3">BAFB</strain>
    </source>
</reference>
<dbReference type="InterPro" id="IPR038070">
    <property type="entry name" value="Rv2632c-like_sf"/>
</dbReference>
<gene>
    <name evidence="3" type="ORF">UG56_006375</name>
</gene>
<proteinExistence type="inferred from homology"/>
<dbReference type="PRINTS" id="PR01438">
    <property type="entry name" value="UNVRSLSTRESS"/>
</dbReference>
<dbReference type="Pfam" id="PF00582">
    <property type="entry name" value="Usp"/>
    <property type="match status" value="2"/>
</dbReference>
<dbReference type="InterPro" id="IPR006015">
    <property type="entry name" value="Universal_stress_UspA"/>
</dbReference>
<dbReference type="RefSeq" id="WP_045549711.1">
    <property type="nucleotide sequence ID" value="NZ_JZDQ02000007.1"/>
</dbReference>
<dbReference type="STRING" id="1844.UG56_006375"/>
<comment type="similarity">
    <text evidence="1">Belongs to the universal stress protein A family.</text>
</comment>
<protein>
    <recommendedName>
        <fullName evidence="2">UspA domain-containing protein</fullName>
    </recommendedName>
</protein>
<dbReference type="Proteomes" id="UP000033772">
    <property type="component" value="Unassembled WGS sequence"/>
</dbReference>
<dbReference type="PANTHER" id="PTHR46268">
    <property type="entry name" value="STRESS RESPONSE PROTEIN NHAX"/>
    <property type="match status" value="1"/>
</dbReference>
<dbReference type="CDD" id="cd00293">
    <property type="entry name" value="USP-like"/>
    <property type="match status" value="2"/>
</dbReference>
<feature type="domain" description="UspA" evidence="2">
    <location>
        <begin position="104"/>
        <end position="233"/>
    </location>
</feature>
<dbReference type="InterPro" id="IPR015057">
    <property type="entry name" value="Rv2632c-like"/>
</dbReference>
<evidence type="ECO:0000256" key="1">
    <source>
        <dbReference type="ARBA" id="ARBA00008791"/>
    </source>
</evidence>
<dbReference type="Pfam" id="PF08962">
    <property type="entry name" value="Rv2632c-like"/>
    <property type="match status" value="1"/>
</dbReference>
<feature type="domain" description="UspA" evidence="2">
    <location>
        <begin position="244"/>
        <end position="379"/>
    </location>
</feature>
<dbReference type="PANTHER" id="PTHR46268:SF6">
    <property type="entry name" value="UNIVERSAL STRESS PROTEIN UP12"/>
    <property type="match status" value="1"/>
</dbReference>
<dbReference type="SUPFAM" id="SSF52402">
    <property type="entry name" value="Adenine nucleotide alpha hydrolases-like"/>
    <property type="match status" value="2"/>
</dbReference>
<dbReference type="EMBL" id="JZDQ02000007">
    <property type="protein sequence ID" value="OIJ27631.1"/>
    <property type="molecule type" value="Genomic_DNA"/>
</dbReference>
<dbReference type="Gene3D" id="3.30.160.240">
    <property type="entry name" value="Rv1738"/>
    <property type="match status" value="1"/>
</dbReference>
<accession>A0A1J4N9H3</accession>
<evidence type="ECO:0000313" key="3">
    <source>
        <dbReference type="EMBL" id="OIJ27631.1"/>
    </source>
</evidence>
<dbReference type="InterPro" id="IPR006016">
    <property type="entry name" value="UspA"/>
</dbReference>
<organism evidence="3 4">
    <name type="scientific">Nocardioides luteus</name>
    <dbReference type="NCBI Taxonomy" id="1844"/>
    <lineage>
        <taxon>Bacteria</taxon>
        <taxon>Bacillati</taxon>
        <taxon>Actinomycetota</taxon>
        <taxon>Actinomycetes</taxon>
        <taxon>Propionibacteriales</taxon>
        <taxon>Nocardioidaceae</taxon>
        <taxon>Nocardioides</taxon>
    </lineage>
</organism>
<dbReference type="OrthoDB" id="3765568at2"/>
<sequence>MASDVERRAGTVWAMDVFLDHDEGTVRAEAKLHAGGRQDLVGTGEAGLCPGQDLATGEELAASRALERLAAALLTDARQRIDGSGPQGSAKPAQRARPLRSVPRMLVGTDRPFRITPAIDWSVAHAGTSGLGIELCHVVDDAGPAWERTLRTSVSDANDEMAELVEEVREQHHGVNVTSSVLVGSESAFLARSTERELVVIGRADVAGEDGSYVGATAMTIAQDASVPIVVVPSGWSPHPDAERPVMVAIDALEPHLEAVEFALAYAHWRGLPLLAVSVWESPTGPDARMLLVGDEEWMERISDGLDAAVRPLRALYPDVSVTQRSPRGVPVDIILRLAEEASLLVVGRPGHGRHWRMPLGSVSRRVLHRAAVPVAVIPADWHAMDSAMPRRSPS</sequence>
<name>A0A1J4N9H3_9ACTN</name>
<evidence type="ECO:0000313" key="4">
    <source>
        <dbReference type="Proteomes" id="UP000033772"/>
    </source>
</evidence>
<comment type="caution">
    <text evidence="3">The sequence shown here is derived from an EMBL/GenBank/DDBJ whole genome shotgun (WGS) entry which is preliminary data.</text>
</comment>
<keyword evidence="4" id="KW-1185">Reference proteome</keyword>
<dbReference type="SUPFAM" id="SSF143212">
    <property type="entry name" value="Rv2632c-like"/>
    <property type="match status" value="1"/>
</dbReference>
<dbReference type="AlphaFoldDB" id="A0A1J4N9H3"/>
<dbReference type="Gene3D" id="3.40.50.12370">
    <property type="match status" value="1"/>
</dbReference>